<dbReference type="EMBL" id="JADIMG010000068">
    <property type="protein sequence ID" value="MBO8460046.1"/>
    <property type="molecule type" value="Genomic_DNA"/>
</dbReference>
<dbReference type="Proteomes" id="UP000823641">
    <property type="component" value="Unassembled WGS sequence"/>
</dbReference>
<dbReference type="SUPFAM" id="SSF102114">
    <property type="entry name" value="Radical SAM enzymes"/>
    <property type="match status" value="1"/>
</dbReference>
<reference evidence="11" key="2">
    <citation type="journal article" date="2021" name="PeerJ">
        <title>Extensive microbial diversity within the chicken gut microbiome revealed by metagenomics and culture.</title>
        <authorList>
            <person name="Gilroy R."/>
            <person name="Ravi A."/>
            <person name="Getino M."/>
            <person name="Pursley I."/>
            <person name="Horton D.L."/>
            <person name="Alikhan N.F."/>
            <person name="Baker D."/>
            <person name="Gharbi K."/>
            <person name="Hall N."/>
            <person name="Watson M."/>
            <person name="Adriaenssens E.M."/>
            <person name="Foster-Nyarko E."/>
            <person name="Jarju S."/>
            <person name="Secka A."/>
            <person name="Antonio M."/>
            <person name="Oren A."/>
            <person name="Chaudhuri R.R."/>
            <person name="La Ragione R."/>
            <person name="Hildebrand F."/>
            <person name="Pallen M.J."/>
        </authorList>
    </citation>
    <scope>NUCLEOTIDE SEQUENCE</scope>
    <source>
        <strain evidence="11">G3-3990</strain>
    </source>
</reference>
<feature type="binding site" evidence="9">
    <location>
        <position position="77"/>
    </location>
    <ligand>
        <name>[4Fe-4S] cluster</name>
        <dbReference type="ChEBI" id="CHEBI:49883"/>
        <label>2</label>
        <note>4Fe-4S-S-AdoMet</note>
    </ligand>
</feature>
<evidence type="ECO:0000256" key="4">
    <source>
        <dbReference type="ARBA" id="ARBA00022691"/>
    </source>
</evidence>
<dbReference type="AlphaFoldDB" id="A0A9D9HUE0"/>
<keyword evidence="5 9" id="KW-0479">Metal-binding</keyword>
<dbReference type="HAMAP" id="MF_00206">
    <property type="entry name" value="Lipoyl_synth"/>
    <property type="match status" value="1"/>
</dbReference>
<dbReference type="SMART" id="SM00729">
    <property type="entry name" value="Elp3"/>
    <property type="match status" value="1"/>
</dbReference>
<feature type="binding site" evidence="9">
    <location>
        <position position="284"/>
    </location>
    <ligand>
        <name>[4Fe-4S] cluster</name>
        <dbReference type="ChEBI" id="CHEBI:49883"/>
        <label>1</label>
    </ligand>
</feature>
<dbReference type="InterPro" id="IPR007197">
    <property type="entry name" value="rSAM"/>
</dbReference>
<evidence type="ECO:0000256" key="3">
    <source>
        <dbReference type="ARBA" id="ARBA00022679"/>
    </source>
</evidence>
<protein>
    <recommendedName>
        <fullName evidence="9">Lipoyl synthase</fullName>
        <ecNumber evidence="9">2.8.1.8</ecNumber>
    </recommendedName>
    <alternativeName>
        <fullName evidence="9">Lip-syn</fullName>
        <shortName evidence="9">LS</shortName>
    </alternativeName>
    <alternativeName>
        <fullName evidence="9">Lipoate synthase</fullName>
    </alternativeName>
    <alternativeName>
        <fullName evidence="9">Lipoic acid synthase</fullName>
    </alternativeName>
    <alternativeName>
        <fullName evidence="9">Sulfur insertion protein LipA</fullName>
    </alternativeName>
</protein>
<keyword evidence="6 9" id="KW-0408">Iron</keyword>
<feature type="binding site" evidence="9">
    <location>
        <position position="58"/>
    </location>
    <ligand>
        <name>[4Fe-4S] cluster</name>
        <dbReference type="ChEBI" id="CHEBI:49883"/>
        <label>1</label>
    </ligand>
</feature>
<dbReference type="GO" id="GO:0005737">
    <property type="term" value="C:cytoplasm"/>
    <property type="evidence" value="ECO:0007669"/>
    <property type="project" value="UniProtKB-SubCell"/>
</dbReference>
<proteinExistence type="inferred from homology"/>
<evidence type="ECO:0000256" key="5">
    <source>
        <dbReference type="ARBA" id="ARBA00022723"/>
    </source>
</evidence>
<evidence type="ECO:0000313" key="11">
    <source>
        <dbReference type="EMBL" id="MBO8460046.1"/>
    </source>
</evidence>
<dbReference type="InterPro" id="IPR006638">
    <property type="entry name" value="Elp3/MiaA/NifB-like_rSAM"/>
</dbReference>
<comment type="catalytic activity">
    <reaction evidence="8 9">
        <text>[[Fe-S] cluster scaffold protein carrying a second [4Fe-4S](2+) cluster] + N(6)-octanoyl-L-lysyl-[protein] + 2 oxidized [2Fe-2S]-[ferredoxin] + 2 S-adenosyl-L-methionine + 4 H(+) = [[Fe-S] cluster scaffold protein] + N(6)-[(R)-dihydrolipoyl]-L-lysyl-[protein] + 4 Fe(3+) + 2 hydrogen sulfide + 2 5'-deoxyadenosine + 2 L-methionine + 2 reduced [2Fe-2S]-[ferredoxin]</text>
        <dbReference type="Rhea" id="RHEA:16585"/>
        <dbReference type="Rhea" id="RHEA-COMP:9928"/>
        <dbReference type="Rhea" id="RHEA-COMP:10000"/>
        <dbReference type="Rhea" id="RHEA-COMP:10001"/>
        <dbReference type="Rhea" id="RHEA-COMP:10475"/>
        <dbReference type="Rhea" id="RHEA-COMP:14568"/>
        <dbReference type="Rhea" id="RHEA-COMP:14569"/>
        <dbReference type="ChEBI" id="CHEBI:15378"/>
        <dbReference type="ChEBI" id="CHEBI:17319"/>
        <dbReference type="ChEBI" id="CHEBI:29034"/>
        <dbReference type="ChEBI" id="CHEBI:29919"/>
        <dbReference type="ChEBI" id="CHEBI:33722"/>
        <dbReference type="ChEBI" id="CHEBI:33737"/>
        <dbReference type="ChEBI" id="CHEBI:33738"/>
        <dbReference type="ChEBI" id="CHEBI:57844"/>
        <dbReference type="ChEBI" id="CHEBI:59789"/>
        <dbReference type="ChEBI" id="CHEBI:78809"/>
        <dbReference type="ChEBI" id="CHEBI:83100"/>
        <dbReference type="EC" id="2.8.1.8"/>
    </reaction>
</comment>
<name>A0A9D9HUE0_9BACT</name>
<evidence type="ECO:0000256" key="2">
    <source>
        <dbReference type="ARBA" id="ARBA00022490"/>
    </source>
</evidence>
<dbReference type="Gene3D" id="3.20.20.70">
    <property type="entry name" value="Aldolase class I"/>
    <property type="match status" value="1"/>
</dbReference>
<accession>A0A9D9HUE0</accession>
<organism evidence="11 12">
    <name type="scientific">Candidatus Gallipaludibacter merdavium</name>
    <dbReference type="NCBI Taxonomy" id="2840839"/>
    <lineage>
        <taxon>Bacteria</taxon>
        <taxon>Pseudomonadati</taxon>
        <taxon>Bacteroidota</taxon>
        <taxon>Bacteroidia</taxon>
        <taxon>Bacteroidales</taxon>
        <taxon>Candidatus Gallipaludibacter</taxon>
    </lineage>
</organism>
<dbReference type="Pfam" id="PF04055">
    <property type="entry name" value="Radical_SAM"/>
    <property type="match status" value="1"/>
</dbReference>
<dbReference type="PANTHER" id="PTHR10949:SF0">
    <property type="entry name" value="LIPOYL SYNTHASE, MITOCHONDRIAL"/>
    <property type="match status" value="1"/>
</dbReference>
<gene>
    <name evidence="9 11" type="primary">lipA</name>
    <name evidence="11" type="ORF">IAA73_06930</name>
</gene>
<dbReference type="GO" id="GO:0009249">
    <property type="term" value="P:protein lipoylation"/>
    <property type="evidence" value="ECO:0007669"/>
    <property type="project" value="UniProtKB-UniRule"/>
</dbReference>
<dbReference type="SFLD" id="SFLDF00271">
    <property type="entry name" value="lipoyl_synthase"/>
    <property type="match status" value="1"/>
</dbReference>
<comment type="function">
    <text evidence="9">Catalyzes the radical-mediated insertion of two sulfur atoms into the C-6 and C-8 positions of the octanoyl moiety bound to the lipoyl domains of lipoate-dependent enzymes, thereby converting the octanoylated domains into lipoylated derivatives.</text>
</comment>
<feature type="binding site" evidence="9">
    <location>
        <position position="73"/>
    </location>
    <ligand>
        <name>[4Fe-4S] cluster</name>
        <dbReference type="ChEBI" id="CHEBI:49883"/>
        <label>2</label>
        <note>4Fe-4S-S-AdoMet</note>
    </ligand>
</feature>
<comment type="similarity">
    <text evidence="9">Belongs to the radical SAM superfamily. Lipoyl synthase family.</text>
</comment>
<evidence type="ECO:0000313" key="12">
    <source>
        <dbReference type="Proteomes" id="UP000823641"/>
    </source>
</evidence>
<feature type="binding site" evidence="9">
    <location>
        <position position="47"/>
    </location>
    <ligand>
        <name>[4Fe-4S] cluster</name>
        <dbReference type="ChEBI" id="CHEBI:49883"/>
        <label>1</label>
    </ligand>
</feature>
<evidence type="ECO:0000256" key="7">
    <source>
        <dbReference type="ARBA" id="ARBA00023014"/>
    </source>
</evidence>
<keyword evidence="1 9" id="KW-0004">4Fe-4S</keyword>
<dbReference type="InterPro" id="IPR003698">
    <property type="entry name" value="Lipoyl_synth"/>
</dbReference>
<keyword evidence="4 9" id="KW-0949">S-adenosyl-L-methionine</keyword>
<keyword evidence="3 9" id="KW-0808">Transferase</keyword>
<dbReference type="FunFam" id="3.20.20.70:FF:000040">
    <property type="entry name" value="Lipoyl synthase"/>
    <property type="match status" value="1"/>
</dbReference>
<sequence length="292" mass="32460">MNIKPKCSCNGGSYLRKPAWLKISRQNTEQFARMHELVEHHNLHTICSSGRCPNQSECWSRGTATFMILGDVCTRGCRFCNTKTGVPLPPDVDEPSKLAESIRIMQLKHAVITSVTRDDLPDGGAQHWGECVRRIREVNPETTIEVLIPDFEGRQADIATALAFRPDVVAHNLETVERLTPLVRAKATYRRSLEVLRYVASLGFRTKTGIMVGLGETSDEVSALMDDALEAGCSVITIGQYLQPSKQNVPVVEYVTPEQFAAYRDMALAKGFKFAESAPLVRSSYHAERHVG</sequence>
<comment type="cofactor">
    <cofactor evidence="9">
        <name>[4Fe-4S] cluster</name>
        <dbReference type="ChEBI" id="CHEBI:49883"/>
    </cofactor>
    <text evidence="9">Binds 2 [4Fe-4S] clusters per subunit. One cluster is coordinated with 3 cysteines and an exchangeable S-adenosyl-L-methionine.</text>
</comment>
<dbReference type="GO" id="GO:0016992">
    <property type="term" value="F:lipoate synthase activity"/>
    <property type="evidence" value="ECO:0007669"/>
    <property type="project" value="UniProtKB-UniRule"/>
</dbReference>
<dbReference type="InterPro" id="IPR013785">
    <property type="entry name" value="Aldolase_TIM"/>
</dbReference>
<dbReference type="EC" id="2.8.1.8" evidence="9"/>
<feature type="binding site" evidence="9">
    <location>
        <position position="52"/>
    </location>
    <ligand>
        <name>[4Fe-4S] cluster</name>
        <dbReference type="ChEBI" id="CHEBI:49883"/>
        <label>1</label>
    </ligand>
</feature>
<evidence type="ECO:0000256" key="8">
    <source>
        <dbReference type="ARBA" id="ARBA00047326"/>
    </source>
</evidence>
<comment type="caution">
    <text evidence="11">The sequence shown here is derived from an EMBL/GenBank/DDBJ whole genome shotgun (WGS) entry which is preliminary data.</text>
</comment>
<dbReference type="GO" id="GO:0046872">
    <property type="term" value="F:metal ion binding"/>
    <property type="evidence" value="ECO:0007669"/>
    <property type="project" value="UniProtKB-KW"/>
</dbReference>
<keyword evidence="2 9" id="KW-0963">Cytoplasm</keyword>
<feature type="binding site" evidence="9">
    <location>
        <position position="80"/>
    </location>
    <ligand>
        <name>[4Fe-4S] cluster</name>
        <dbReference type="ChEBI" id="CHEBI:49883"/>
        <label>2</label>
        <note>4Fe-4S-S-AdoMet</note>
    </ligand>
</feature>
<dbReference type="CDD" id="cd01335">
    <property type="entry name" value="Radical_SAM"/>
    <property type="match status" value="1"/>
</dbReference>
<dbReference type="InterPro" id="IPR058240">
    <property type="entry name" value="rSAM_sf"/>
</dbReference>
<dbReference type="NCBIfam" id="TIGR00510">
    <property type="entry name" value="lipA"/>
    <property type="match status" value="1"/>
</dbReference>
<dbReference type="NCBIfam" id="NF004019">
    <property type="entry name" value="PRK05481.1"/>
    <property type="match status" value="1"/>
</dbReference>
<evidence type="ECO:0000256" key="9">
    <source>
        <dbReference type="HAMAP-Rule" id="MF_00206"/>
    </source>
</evidence>
<dbReference type="SFLD" id="SFLDG01058">
    <property type="entry name" value="lipoyl_synthase_like"/>
    <property type="match status" value="1"/>
</dbReference>
<evidence type="ECO:0000256" key="1">
    <source>
        <dbReference type="ARBA" id="ARBA00022485"/>
    </source>
</evidence>
<dbReference type="PIRSF" id="PIRSF005963">
    <property type="entry name" value="Lipoyl_synth"/>
    <property type="match status" value="1"/>
</dbReference>
<reference evidence="11" key="1">
    <citation type="submission" date="2020-10" db="EMBL/GenBank/DDBJ databases">
        <authorList>
            <person name="Gilroy R."/>
        </authorList>
    </citation>
    <scope>NUCLEOTIDE SEQUENCE</scope>
    <source>
        <strain evidence="11">G3-3990</strain>
    </source>
</reference>
<dbReference type="GO" id="GO:0051539">
    <property type="term" value="F:4 iron, 4 sulfur cluster binding"/>
    <property type="evidence" value="ECO:0007669"/>
    <property type="project" value="UniProtKB-UniRule"/>
</dbReference>
<dbReference type="PROSITE" id="PS51918">
    <property type="entry name" value="RADICAL_SAM"/>
    <property type="match status" value="1"/>
</dbReference>
<comment type="subcellular location">
    <subcellularLocation>
        <location evidence="9">Cytoplasm</location>
    </subcellularLocation>
</comment>
<evidence type="ECO:0000256" key="6">
    <source>
        <dbReference type="ARBA" id="ARBA00023004"/>
    </source>
</evidence>
<evidence type="ECO:0000259" key="10">
    <source>
        <dbReference type="PROSITE" id="PS51918"/>
    </source>
</evidence>
<keyword evidence="7 9" id="KW-0411">Iron-sulfur</keyword>
<dbReference type="SFLD" id="SFLDS00029">
    <property type="entry name" value="Radical_SAM"/>
    <property type="match status" value="1"/>
</dbReference>
<dbReference type="NCBIfam" id="NF009544">
    <property type="entry name" value="PRK12928.1"/>
    <property type="match status" value="1"/>
</dbReference>
<dbReference type="PANTHER" id="PTHR10949">
    <property type="entry name" value="LIPOYL SYNTHASE"/>
    <property type="match status" value="1"/>
</dbReference>
<comment type="pathway">
    <text evidence="9">Protein modification; protein lipoylation via endogenous pathway; protein N(6)-(lipoyl)lysine from octanoyl-[acyl-carrier-protein]: step 2/2.</text>
</comment>
<feature type="domain" description="Radical SAM core" evidence="10">
    <location>
        <begin position="59"/>
        <end position="273"/>
    </location>
</feature>